<proteinExistence type="predicted"/>
<dbReference type="Proteomes" id="UP001596445">
    <property type="component" value="Unassembled WGS sequence"/>
</dbReference>
<evidence type="ECO:0000313" key="1">
    <source>
        <dbReference type="EMBL" id="MFC7057681.1"/>
    </source>
</evidence>
<sequence length="117" mass="12660">MAVIKMVGRGTVAEEVEVDEAVLSALVAGESPEVTLETAAEILALDDELPDADSIAAEARDILLMGMSIAVLDVEAVASGLDDEMEPKEIQQKTEGRFPMTLDEYALVHNYIERNKQ</sequence>
<organism evidence="1 2">
    <name type="scientific">Halovenus salina</name>
    <dbReference type="NCBI Taxonomy" id="1510225"/>
    <lineage>
        <taxon>Archaea</taxon>
        <taxon>Methanobacteriati</taxon>
        <taxon>Methanobacteriota</taxon>
        <taxon>Stenosarchaea group</taxon>
        <taxon>Halobacteria</taxon>
        <taxon>Halobacteriales</taxon>
        <taxon>Haloarculaceae</taxon>
        <taxon>Halovenus</taxon>
    </lineage>
</organism>
<name>A0ABD5VWW9_9EURY</name>
<evidence type="ECO:0000313" key="2">
    <source>
        <dbReference type="Proteomes" id="UP001596445"/>
    </source>
</evidence>
<keyword evidence="2" id="KW-1185">Reference proteome</keyword>
<reference evidence="1 2" key="1">
    <citation type="journal article" date="2019" name="Int. J. Syst. Evol. Microbiol.">
        <title>The Global Catalogue of Microorganisms (GCM) 10K type strain sequencing project: providing services to taxonomists for standard genome sequencing and annotation.</title>
        <authorList>
            <consortium name="The Broad Institute Genomics Platform"/>
            <consortium name="The Broad Institute Genome Sequencing Center for Infectious Disease"/>
            <person name="Wu L."/>
            <person name="Ma J."/>
        </authorList>
    </citation>
    <scope>NUCLEOTIDE SEQUENCE [LARGE SCALE GENOMIC DNA]</scope>
    <source>
        <strain evidence="1 2">JCM 30072</strain>
    </source>
</reference>
<accession>A0ABD5VWW9</accession>
<protein>
    <submittedName>
        <fullName evidence="1">DUF5791 family protein</fullName>
    </submittedName>
</protein>
<dbReference type="InterPro" id="IPR043809">
    <property type="entry name" value="DUF5791"/>
</dbReference>
<dbReference type="EMBL" id="JBHSZI010000001">
    <property type="protein sequence ID" value="MFC7057681.1"/>
    <property type="molecule type" value="Genomic_DNA"/>
</dbReference>
<dbReference type="RefSeq" id="WP_382184457.1">
    <property type="nucleotide sequence ID" value="NZ_JBHSZI010000001.1"/>
</dbReference>
<dbReference type="AlphaFoldDB" id="A0ABD5VWW9"/>
<dbReference type="Pfam" id="PF19104">
    <property type="entry name" value="DUF5791"/>
    <property type="match status" value="1"/>
</dbReference>
<comment type="caution">
    <text evidence="1">The sequence shown here is derived from an EMBL/GenBank/DDBJ whole genome shotgun (WGS) entry which is preliminary data.</text>
</comment>
<gene>
    <name evidence="1" type="ORF">ACFQQG_05235</name>
</gene>